<name>F3GMQ6_PSESJ</name>
<reference evidence="1 2" key="1">
    <citation type="journal article" date="2011" name="PLoS Pathog.">
        <title>Dynamic evolution of pathogenicity revealed by sequencing and comparative genomics of 19 Pseudomonas syringae isolates.</title>
        <authorList>
            <person name="Baltrus D.A."/>
            <person name="Nishimura M.T."/>
            <person name="Romanchuk A."/>
            <person name="Chang J.H."/>
            <person name="Mukhtar M.S."/>
            <person name="Cherkis K."/>
            <person name="Roach J."/>
            <person name="Grant S.R."/>
            <person name="Jones C.D."/>
            <person name="Dangl J.L."/>
        </authorList>
    </citation>
    <scope>NUCLEOTIDE SEQUENCE [LARGE SCALE GENOMIC DNA]</scope>
    <source>
        <strain evidence="1 2">1704B</strain>
    </source>
</reference>
<evidence type="ECO:0000313" key="1">
    <source>
        <dbReference type="EMBL" id="EGH48359.1"/>
    </source>
</evidence>
<gene>
    <name evidence="1" type="ORF">PSYPI_41084</name>
</gene>
<dbReference type="AlphaFoldDB" id="F3GMQ6"/>
<dbReference type="BioCyc" id="PSYR629263:G11X0-7502-MONOMER"/>
<dbReference type="Proteomes" id="UP000004986">
    <property type="component" value="Unassembled WGS sequence"/>
</dbReference>
<comment type="caution">
    <text evidence="1">The sequence shown here is derived from an EMBL/GenBank/DDBJ whole genome shotgun (WGS) entry which is preliminary data.</text>
</comment>
<dbReference type="HOGENOM" id="CLU_3370308_0_0_6"/>
<feature type="non-terminal residue" evidence="1">
    <location>
        <position position="1"/>
    </location>
</feature>
<accession>F3GMQ6</accession>
<organism evidence="1 2">
    <name type="scientific">Pseudomonas syringae pv. pisi str. 1704B</name>
    <dbReference type="NCBI Taxonomy" id="629263"/>
    <lineage>
        <taxon>Bacteria</taxon>
        <taxon>Pseudomonadati</taxon>
        <taxon>Pseudomonadota</taxon>
        <taxon>Gammaproteobacteria</taxon>
        <taxon>Pseudomonadales</taxon>
        <taxon>Pseudomonadaceae</taxon>
        <taxon>Pseudomonas</taxon>
        <taxon>Pseudomonas syringae</taxon>
    </lineage>
</organism>
<dbReference type="EMBL" id="AEAI01003042">
    <property type="protein sequence ID" value="EGH48359.1"/>
    <property type="molecule type" value="Genomic_DNA"/>
</dbReference>
<proteinExistence type="predicted"/>
<protein>
    <submittedName>
        <fullName evidence="1">Uncharacterized protein</fullName>
    </submittedName>
</protein>
<evidence type="ECO:0000313" key="2">
    <source>
        <dbReference type="Proteomes" id="UP000004986"/>
    </source>
</evidence>
<keyword evidence="2" id="KW-1185">Reference proteome</keyword>
<sequence>KFAPTAYGQKPALRPILKVQCVCTRFLDFPHETPL</sequence>